<protein>
    <submittedName>
        <fullName evidence="1">Uncharacterized protein</fullName>
    </submittedName>
</protein>
<dbReference type="AlphaFoldDB" id="A0A177YA23"/>
<evidence type="ECO:0000313" key="1">
    <source>
        <dbReference type="EMBL" id="OAK51948.1"/>
    </source>
</evidence>
<comment type="caution">
    <text evidence="1">The sequence shown here is derived from an EMBL/GenBank/DDBJ whole genome shotgun (WGS) entry which is preliminary data.</text>
</comment>
<dbReference type="Proteomes" id="UP000077519">
    <property type="component" value="Unassembled WGS sequence"/>
</dbReference>
<sequence length="217" mass="23198">MGLFGKRKGRATRRAEAKALKHKAALEAKLGAKNERKQLKSIAKAQRKLNAVEAKSQKNVEKAQVATLKAQQKAAAQGSFNAAQVRKYIGIARVLVPVLTPIAYRVASVVRGRLDDRKATKLGVSPSELGEFTGYGAKLSARIAGAEKSLAQVTASHSGDAETRKFADAISQRLSDLGTAVRTSEQMPAPRRKAAHHAISAELDGIEADLLARLGVR</sequence>
<keyword evidence="2" id="KW-1185">Reference proteome</keyword>
<gene>
    <name evidence="1" type="ORF">A3K89_09760</name>
</gene>
<dbReference type="InterPro" id="IPR045522">
    <property type="entry name" value="DUF6474"/>
</dbReference>
<proteinExistence type="predicted"/>
<dbReference type="Pfam" id="PF20079">
    <property type="entry name" value="DUF6474"/>
    <property type="match status" value="1"/>
</dbReference>
<name>A0A177YA23_9NOCA</name>
<evidence type="ECO:0000313" key="2">
    <source>
        <dbReference type="Proteomes" id="UP000077519"/>
    </source>
</evidence>
<reference evidence="1 2" key="1">
    <citation type="submission" date="2016-03" db="EMBL/GenBank/DDBJ databases">
        <title>Genome sequence of Rhodococcus kyotonensis KB10.</title>
        <authorList>
            <person name="Jeong H."/>
            <person name="Hong C.E."/>
            <person name="Jo S.H."/>
            <person name="Park J.M."/>
        </authorList>
    </citation>
    <scope>NUCLEOTIDE SEQUENCE [LARGE SCALE GENOMIC DNA]</scope>
    <source>
        <strain evidence="1 2">KB10</strain>
    </source>
</reference>
<dbReference type="EMBL" id="LVHI01000032">
    <property type="protein sequence ID" value="OAK51948.1"/>
    <property type="molecule type" value="Genomic_DNA"/>
</dbReference>
<dbReference type="RefSeq" id="WP_068429880.1">
    <property type="nucleotide sequence ID" value="NZ_LVHI01000032.1"/>
</dbReference>
<accession>A0A177YA23</accession>
<organism evidence="1 2">
    <name type="scientific">Rhodococcoides kyotonense</name>
    <dbReference type="NCBI Taxonomy" id="398843"/>
    <lineage>
        <taxon>Bacteria</taxon>
        <taxon>Bacillati</taxon>
        <taxon>Actinomycetota</taxon>
        <taxon>Actinomycetes</taxon>
        <taxon>Mycobacteriales</taxon>
        <taxon>Nocardiaceae</taxon>
        <taxon>Rhodococcoides</taxon>
    </lineage>
</organism>